<name>A0A0E9SZA0_ANGAN</name>
<protein>
    <submittedName>
        <fullName evidence="1">Uncharacterized protein</fullName>
    </submittedName>
</protein>
<reference evidence="1" key="1">
    <citation type="submission" date="2014-11" db="EMBL/GenBank/DDBJ databases">
        <authorList>
            <person name="Amaro Gonzalez C."/>
        </authorList>
    </citation>
    <scope>NUCLEOTIDE SEQUENCE</scope>
</reference>
<sequence length="54" mass="6206">MGRLMYMRAIKTTVPVQTTARSLKACHYIQKSKPHTIMELLLSLGRDDLDMGWV</sequence>
<reference evidence="1" key="2">
    <citation type="journal article" date="2015" name="Fish Shellfish Immunol.">
        <title>Early steps in the European eel (Anguilla anguilla)-Vibrio vulnificus interaction in the gills: Role of the RtxA13 toxin.</title>
        <authorList>
            <person name="Callol A."/>
            <person name="Pajuelo D."/>
            <person name="Ebbesson L."/>
            <person name="Teles M."/>
            <person name="MacKenzie S."/>
            <person name="Amaro C."/>
        </authorList>
    </citation>
    <scope>NUCLEOTIDE SEQUENCE</scope>
</reference>
<evidence type="ECO:0000313" key="1">
    <source>
        <dbReference type="EMBL" id="JAH46592.1"/>
    </source>
</evidence>
<dbReference type="EMBL" id="GBXM01061985">
    <property type="protein sequence ID" value="JAH46592.1"/>
    <property type="molecule type" value="Transcribed_RNA"/>
</dbReference>
<dbReference type="AlphaFoldDB" id="A0A0E9SZA0"/>
<accession>A0A0E9SZA0</accession>
<organism evidence="1">
    <name type="scientific">Anguilla anguilla</name>
    <name type="common">European freshwater eel</name>
    <name type="synonym">Muraena anguilla</name>
    <dbReference type="NCBI Taxonomy" id="7936"/>
    <lineage>
        <taxon>Eukaryota</taxon>
        <taxon>Metazoa</taxon>
        <taxon>Chordata</taxon>
        <taxon>Craniata</taxon>
        <taxon>Vertebrata</taxon>
        <taxon>Euteleostomi</taxon>
        <taxon>Actinopterygii</taxon>
        <taxon>Neopterygii</taxon>
        <taxon>Teleostei</taxon>
        <taxon>Anguilliformes</taxon>
        <taxon>Anguillidae</taxon>
        <taxon>Anguilla</taxon>
    </lineage>
</organism>
<proteinExistence type="predicted"/>